<keyword evidence="1" id="KW-0472">Membrane</keyword>
<organism evidence="2 3">
    <name type="scientific">Staphylococcus aureus</name>
    <dbReference type="NCBI Taxonomy" id="1280"/>
    <lineage>
        <taxon>Bacteria</taxon>
        <taxon>Bacillati</taxon>
        <taxon>Bacillota</taxon>
        <taxon>Bacilli</taxon>
        <taxon>Bacillales</taxon>
        <taxon>Staphylococcaceae</taxon>
        <taxon>Staphylococcus</taxon>
    </lineage>
</organism>
<accession>A0A380DJV9</accession>
<evidence type="ECO:0000313" key="3">
    <source>
        <dbReference type="Proteomes" id="UP000254502"/>
    </source>
</evidence>
<dbReference type="EMBL" id="UHAQ01000002">
    <property type="protein sequence ID" value="SUK32102.1"/>
    <property type="molecule type" value="Genomic_DNA"/>
</dbReference>
<dbReference type="InterPro" id="IPR025699">
    <property type="entry name" value="ABC2_memb-like"/>
</dbReference>
<protein>
    <submittedName>
        <fullName evidence="2">Membrane protein</fullName>
    </submittedName>
</protein>
<evidence type="ECO:0000313" key="2">
    <source>
        <dbReference type="EMBL" id="SUK32102.1"/>
    </source>
</evidence>
<dbReference type="AlphaFoldDB" id="A0A380DJV9"/>
<gene>
    <name evidence="2" type="ORF">NCTC5664_00358</name>
</gene>
<sequence length="131" mass="15021">MKGMFLSSFYATRKQTYIYFIVAIIAAGYFAVFNPLMSSAMAGVMLITPITDNIKHEKDSRWMYYVSTLPVKRSDYIKSYFAFYLILFGASLMIGLVVTTIVTQSVMIGIMSGLMSFWYHRGILYHFPIDI</sequence>
<reference evidence="2 3" key="1">
    <citation type="submission" date="2018-06" db="EMBL/GenBank/DDBJ databases">
        <authorList>
            <consortium name="Pathogen Informatics"/>
            <person name="Doyle S."/>
        </authorList>
    </citation>
    <scope>NUCLEOTIDE SEQUENCE [LARGE SCALE GENOMIC DNA]</scope>
    <source>
        <strain evidence="2 3">NCTC5664</strain>
    </source>
</reference>
<proteinExistence type="predicted"/>
<name>A0A380DJV9_STAAU</name>
<keyword evidence="1" id="KW-1133">Transmembrane helix</keyword>
<evidence type="ECO:0000256" key="1">
    <source>
        <dbReference type="SAM" id="Phobius"/>
    </source>
</evidence>
<feature type="transmembrane region" description="Helical" evidence="1">
    <location>
        <begin position="81"/>
        <end position="102"/>
    </location>
</feature>
<dbReference type="Pfam" id="PF13346">
    <property type="entry name" value="ABC2_membrane_5"/>
    <property type="match status" value="1"/>
</dbReference>
<feature type="transmembrane region" description="Helical" evidence="1">
    <location>
        <begin position="16"/>
        <end position="36"/>
    </location>
</feature>
<dbReference type="Proteomes" id="UP000254502">
    <property type="component" value="Unassembled WGS sequence"/>
</dbReference>
<keyword evidence="1" id="KW-0812">Transmembrane</keyword>